<reference evidence="5 6" key="1">
    <citation type="submission" date="2017-01" db="EMBL/GenBank/DDBJ databases">
        <title>Complete Genome Sequence of Paenalcaligenes hominis, Isolated from a paraplegic Patient with neurogenic bladder.</title>
        <authorList>
            <person name="Mukhopadhyay R."/>
            <person name="Joaquin J."/>
            <person name="Hogue R."/>
            <person name="Kilaru A."/>
            <person name="Jospin G."/>
            <person name="Mars K."/>
            <person name="Eisen J.A."/>
            <person name="Chaturvedi V."/>
        </authorList>
    </citation>
    <scope>NUCLEOTIDE SEQUENCE [LARGE SCALE GENOMIC DNA]</scope>
    <source>
        <strain evidence="5 6">15S00501</strain>
    </source>
</reference>
<dbReference type="InterPro" id="IPR035418">
    <property type="entry name" value="AraC-bd_2"/>
</dbReference>
<evidence type="ECO:0000313" key="5">
    <source>
        <dbReference type="EMBL" id="AQS51763.1"/>
    </source>
</evidence>
<keyword evidence="3" id="KW-0804">Transcription</keyword>
<dbReference type="Pfam" id="PF14525">
    <property type="entry name" value="AraC_binding_2"/>
    <property type="match status" value="1"/>
</dbReference>
<dbReference type="Proteomes" id="UP000189369">
    <property type="component" value="Chromosome"/>
</dbReference>
<proteinExistence type="predicted"/>
<dbReference type="Pfam" id="PF12833">
    <property type="entry name" value="HTH_18"/>
    <property type="match status" value="1"/>
</dbReference>
<dbReference type="GO" id="GO:0043565">
    <property type="term" value="F:sequence-specific DNA binding"/>
    <property type="evidence" value="ECO:0007669"/>
    <property type="project" value="InterPro"/>
</dbReference>
<feature type="domain" description="HTH araC/xylS-type" evidence="4">
    <location>
        <begin position="214"/>
        <end position="316"/>
    </location>
</feature>
<dbReference type="InterPro" id="IPR020449">
    <property type="entry name" value="Tscrpt_reg_AraC-type_HTH"/>
</dbReference>
<protein>
    <recommendedName>
        <fullName evidence="4">HTH araC/xylS-type domain-containing protein</fullName>
    </recommendedName>
</protein>
<dbReference type="Gene3D" id="1.10.10.60">
    <property type="entry name" value="Homeodomain-like"/>
    <property type="match status" value="1"/>
</dbReference>
<keyword evidence="1" id="KW-0805">Transcription regulation</keyword>
<name>A0A1U9K124_9BURK</name>
<dbReference type="SMART" id="SM00342">
    <property type="entry name" value="HTH_ARAC"/>
    <property type="match status" value="1"/>
</dbReference>
<dbReference type="PROSITE" id="PS01124">
    <property type="entry name" value="HTH_ARAC_FAMILY_2"/>
    <property type="match status" value="1"/>
</dbReference>
<dbReference type="InterPro" id="IPR050204">
    <property type="entry name" value="AraC_XylS_family_regulators"/>
</dbReference>
<organism evidence="5 6">
    <name type="scientific">Paenalcaligenes hominis</name>
    <dbReference type="NCBI Taxonomy" id="643674"/>
    <lineage>
        <taxon>Bacteria</taxon>
        <taxon>Pseudomonadati</taxon>
        <taxon>Pseudomonadota</taxon>
        <taxon>Betaproteobacteria</taxon>
        <taxon>Burkholderiales</taxon>
        <taxon>Alcaligenaceae</taxon>
        <taxon>Paenalcaligenes</taxon>
    </lineage>
</organism>
<dbReference type="EMBL" id="CP019697">
    <property type="protein sequence ID" value="AQS51763.1"/>
    <property type="molecule type" value="Genomic_DNA"/>
</dbReference>
<dbReference type="PRINTS" id="PR00032">
    <property type="entry name" value="HTHARAC"/>
</dbReference>
<dbReference type="GO" id="GO:0003700">
    <property type="term" value="F:DNA-binding transcription factor activity"/>
    <property type="evidence" value="ECO:0007669"/>
    <property type="project" value="InterPro"/>
</dbReference>
<sequence length="317" mass="36052">MSLRLTSASTASLPLTQRCAYWESYSSNQLVDLRCNAYDPQGLMAEQQNMWSPHVGLSLIRGNSHSIERTASHIQRTPKDSVFISFDFMSAAYFYQGKQCYDVQPHDMLIYRTDHPYVFGFKSSMRQIIIDLPCETLQHLNITVLDQPLRLRATTSQQRLVQRTLAHCCRRFMAQPCHHQVLALHEQVVSLMTALLGPDQSSISQSSLSLMYVIAAQQFIAERLDDPGLTNACIAAAVGVSERHLQRIFNQCMKSSLQQYVVSQRLQRAYWRLAQDKASVFSIEHLAAEVGFASTAHFSRRFKQRYGLSPSQLSRAQ</sequence>
<dbReference type="AlphaFoldDB" id="A0A1U9K124"/>
<evidence type="ECO:0000256" key="2">
    <source>
        <dbReference type="ARBA" id="ARBA00023125"/>
    </source>
</evidence>
<dbReference type="OrthoDB" id="9178898at2"/>
<keyword evidence="2" id="KW-0238">DNA-binding</keyword>
<gene>
    <name evidence="5" type="ORF">PAEH1_09645</name>
</gene>
<dbReference type="InterPro" id="IPR018060">
    <property type="entry name" value="HTH_AraC"/>
</dbReference>
<evidence type="ECO:0000256" key="3">
    <source>
        <dbReference type="ARBA" id="ARBA00023163"/>
    </source>
</evidence>
<dbReference type="SUPFAM" id="SSF46689">
    <property type="entry name" value="Homeodomain-like"/>
    <property type="match status" value="1"/>
</dbReference>
<dbReference type="STRING" id="643674.PAEH1_09645"/>
<accession>A0A1U9K124</accession>
<dbReference type="KEGG" id="phn:PAEH1_09645"/>
<evidence type="ECO:0000313" key="6">
    <source>
        <dbReference type="Proteomes" id="UP000189369"/>
    </source>
</evidence>
<evidence type="ECO:0000259" key="4">
    <source>
        <dbReference type="PROSITE" id="PS01124"/>
    </source>
</evidence>
<dbReference type="InterPro" id="IPR009057">
    <property type="entry name" value="Homeodomain-like_sf"/>
</dbReference>
<dbReference type="PANTHER" id="PTHR46796">
    <property type="entry name" value="HTH-TYPE TRANSCRIPTIONAL ACTIVATOR RHAS-RELATED"/>
    <property type="match status" value="1"/>
</dbReference>
<dbReference type="PANTHER" id="PTHR46796:SF6">
    <property type="entry name" value="ARAC SUBFAMILY"/>
    <property type="match status" value="1"/>
</dbReference>
<evidence type="ECO:0000256" key="1">
    <source>
        <dbReference type="ARBA" id="ARBA00023015"/>
    </source>
</evidence>